<evidence type="ECO:0000313" key="2">
    <source>
        <dbReference type="EMBL" id="NEN79602.1"/>
    </source>
</evidence>
<proteinExistence type="predicted"/>
<protein>
    <submittedName>
        <fullName evidence="2">YbdD/YjiX family protein</fullName>
    </submittedName>
</protein>
<dbReference type="InterPro" id="IPR007423">
    <property type="entry name" value="Sel_put"/>
</dbReference>
<sequence length="74" mass="8254">MGGGALDDRGDAVVTALRRAVAGVRWYLREFSGESRWDAYVAACAADGTSPMSRREFERHRDHLREHSAQGRCC</sequence>
<comment type="caution">
    <text evidence="2">The sequence shown here is derived from an EMBL/GenBank/DDBJ whole genome shotgun (WGS) entry which is preliminary data.</text>
</comment>
<feature type="region of interest" description="Disordered" evidence="1">
    <location>
        <begin position="55"/>
        <end position="74"/>
    </location>
</feature>
<evidence type="ECO:0000256" key="1">
    <source>
        <dbReference type="SAM" id="MobiDB-lite"/>
    </source>
</evidence>
<accession>A0A6P0HLP9</accession>
<dbReference type="AlphaFoldDB" id="A0A6P0HLP9"/>
<gene>
    <name evidence="2" type="ORF">G3T38_15095</name>
</gene>
<name>A0A6P0HLP9_9ACTN</name>
<dbReference type="Proteomes" id="UP000468687">
    <property type="component" value="Unassembled WGS sequence"/>
</dbReference>
<evidence type="ECO:0000313" key="3">
    <source>
        <dbReference type="Proteomes" id="UP000468687"/>
    </source>
</evidence>
<dbReference type="EMBL" id="JAAGXA010000010">
    <property type="protein sequence ID" value="NEN79602.1"/>
    <property type="molecule type" value="Genomic_DNA"/>
</dbReference>
<dbReference type="Pfam" id="PF04328">
    <property type="entry name" value="Sel_put"/>
    <property type="match status" value="1"/>
</dbReference>
<reference evidence="2 3" key="1">
    <citation type="journal article" date="2014" name="Int. J. Syst. Evol. Microbiol.">
        <title>Nocardioides zeae sp. nov., isolated from the stem of Zea mays.</title>
        <authorList>
            <person name="Glaeser S.P."/>
            <person name="McInroy J.A."/>
            <person name="Busse H.J."/>
            <person name="Kampfer P."/>
        </authorList>
    </citation>
    <scope>NUCLEOTIDE SEQUENCE [LARGE SCALE GENOMIC DNA]</scope>
    <source>
        <strain evidence="2 3">JCM 30728</strain>
    </source>
</reference>
<keyword evidence="3" id="KW-1185">Reference proteome</keyword>
<organism evidence="2 3">
    <name type="scientific">Nocardioides zeae</name>
    <dbReference type="NCBI Taxonomy" id="1457234"/>
    <lineage>
        <taxon>Bacteria</taxon>
        <taxon>Bacillati</taxon>
        <taxon>Actinomycetota</taxon>
        <taxon>Actinomycetes</taxon>
        <taxon>Propionibacteriales</taxon>
        <taxon>Nocardioidaceae</taxon>
        <taxon>Nocardioides</taxon>
    </lineage>
</organism>